<dbReference type="EMBL" id="CAJNOL010013317">
    <property type="protein sequence ID" value="CAF1663304.1"/>
    <property type="molecule type" value="Genomic_DNA"/>
</dbReference>
<evidence type="ECO:0000313" key="3">
    <source>
        <dbReference type="Proteomes" id="UP000663854"/>
    </source>
</evidence>
<evidence type="ECO:0000313" key="2">
    <source>
        <dbReference type="EMBL" id="CAF1663304.1"/>
    </source>
</evidence>
<gene>
    <name evidence="2" type="ORF">JXQ802_LOCUS56396</name>
    <name evidence="1" type="ORF">PYM288_LOCUS39833</name>
</gene>
<dbReference type="Proteomes" id="UP000663870">
    <property type="component" value="Unassembled WGS sequence"/>
</dbReference>
<protein>
    <submittedName>
        <fullName evidence="1">Uncharacterized protein</fullName>
    </submittedName>
</protein>
<dbReference type="EMBL" id="CAJNOH010011469">
    <property type="protein sequence ID" value="CAF1524973.1"/>
    <property type="molecule type" value="Genomic_DNA"/>
</dbReference>
<evidence type="ECO:0000313" key="4">
    <source>
        <dbReference type="Proteomes" id="UP000663870"/>
    </source>
</evidence>
<dbReference type="AlphaFoldDB" id="A0A815UMV9"/>
<proteinExistence type="predicted"/>
<keyword evidence="4" id="KW-1185">Reference proteome</keyword>
<accession>A0A815UMV9</accession>
<sequence>MYSYVLFMLTRTEPSSVLIINEISTDNIDHQATVLNNNSQKQIEHIRGNKNNIIISSVKMKLIRDRQHSDSLVHEEHVSLSLPITSTQVSSKMESMDVKTANQHSKTDEPILDTKLLLNHPCVLYGKEEKRLACVPCGHLVSCVSCSQKFRTCPKYHREIEAFVRIYI</sequence>
<evidence type="ECO:0000313" key="1">
    <source>
        <dbReference type="EMBL" id="CAF1524973.1"/>
    </source>
</evidence>
<dbReference type="Gene3D" id="3.30.40.10">
    <property type="entry name" value="Zinc/RING finger domain, C3HC4 (zinc finger)"/>
    <property type="match status" value="1"/>
</dbReference>
<name>A0A815UMV9_9BILA</name>
<organism evidence="1 3">
    <name type="scientific">Rotaria sordida</name>
    <dbReference type="NCBI Taxonomy" id="392033"/>
    <lineage>
        <taxon>Eukaryota</taxon>
        <taxon>Metazoa</taxon>
        <taxon>Spiralia</taxon>
        <taxon>Gnathifera</taxon>
        <taxon>Rotifera</taxon>
        <taxon>Eurotatoria</taxon>
        <taxon>Bdelloidea</taxon>
        <taxon>Philodinida</taxon>
        <taxon>Philodinidae</taxon>
        <taxon>Rotaria</taxon>
    </lineage>
</organism>
<dbReference type="Proteomes" id="UP000663854">
    <property type="component" value="Unassembled WGS sequence"/>
</dbReference>
<reference evidence="1" key="1">
    <citation type="submission" date="2021-02" db="EMBL/GenBank/DDBJ databases">
        <authorList>
            <person name="Nowell W R."/>
        </authorList>
    </citation>
    <scope>NUCLEOTIDE SEQUENCE</scope>
</reference>
<dbReference type="Pfam" id="PF13920">
    <property type="entry name" value="zf-C3HC4_3"/>
    <property type="match status" value="1"/>
</dbReference>
<comment type="caution">
    <text evidence="1">The sequence shown here is derived from an EMBL/GenBank/DDBJ whole genome shotgun (WGS) entry which is preliminary data.</text>
</comment>
<dbReference type="InterPro" id="IPR013083">
    <property type="entry name" value="Znf_RING/FYVE/PHD"/>
</dbReference>